<evidence type="ECO:0000256" key="6">
    <source>
        <dbReference type="ARBA" id="ARBA00023002"/>
    </source>
</evidence>
<comment type="caution">
    <text evidence="9">The sequence shown here is derived from an EMBL/GenBank/DDBJ whole genome shotgun (WGS) entry which is preliminary data.</text>
</comment>
<evidence type="ECO:0000256" key="4">
    <source>
        <dbReference type="ARBA" id="ARBA00022563"/>
    </source>
</evidence>
<dbReference type="GO" id="GO:0050661">
    <property type="term" value="F:NADP binding"/>
    <property type="evidence" value="ECO:0007669"/>
    <property type="project" value="InterPro"/>
</dbReference>
<dbReference type="InterPro" id="IPR024072">
    <property type="entry name" value="DHFR-like_dom_sf"/>
</dbReference>
<accession>A0A367J1K1</accession>
<dbReference type="EC" id="1.5.1.3" evidence="2"/>
<evidence type="ECO:0000256" key="1">
    <source>
        <dbReference type="ARBA" id="ARBA00004903"/>
    </source>
</evidence>
<evidence type="ECO:0000256" key="2">
    <source>
        <dbReference type="ARBA" id="ARBA00012856"/>
    </source>
</evidence>
<protein>
    <recommendedName>
        <fullName evidence="3">Dihydrofolate reductase</fullName>
        <ecNumber evidence="2">1.5.1.3</ecNumber>
    </recommendedName>
</protein>
<dbReference type="CDD" id="cd00209">
    <property type="entry name" value="DHFR"/>
    <property type="match status" value="1"/>
</dbReference>
<dbReference type="InterPro" id="IPR001796">
    <property type="entry name" value="DHFR_dom"/>
</dbReference>
<dbReference type="PANTHER" id="PTHR48069:SF3">
    <property type="entry name" value="DIHYDROFOLATE REDUCTASE"/>
    <property type="match status" value="1"/>
</dbReference>
<evidence type="ECO:0000256" key="7">
    <source>
        <dbReference type="RuleBase" id="RU004474"/>
    </source>
</evidence>
<comment type="pathway">
    <text evidence="1">Cofactor biosynthesis; tetrahydrofolate biosynthesis; 5,6,7,8-tetrahydrofolate from 7,8-dihydrofolate: step 1/1.</text>
</comment>
<dbReference type="GO" id="GO:0005739">
    <property type="term" value="C:mitochondrion"/>
    <property type="evidence" value="ECO:0007669"/>
    <property type="project" value="TreeGrafter"/>
</dbReference>
<name>A0A367J1K1_RHIAZ</name>
<evidence type="ECO:0000259" key="8">
    <source>
        <dbReference type="PROSITE" id="PS51330"/>
    </source>
</evidence>
<feature type="domain" description="DHFR" evidence="8">
    <location>
        <begin position="7"/>
        <end position="207"/>
    </location>
</feature>
<proteinExistence type="inferred from homology"/>
<dbReference type="GO" id="GO:0046452">
    <property type="term" value="P:dihydrofolate metabolic process"/>
    <property type="evidence" value="ECO:0007669"/>
    <property type="project" value="TreeGrafter"/>
</dbReference>
<dbReference type="Proteomes" id="UP000252139">
    <property type="component" value="Unassembled WGS sequence"/>
</dbReference>
<dbReference type="SUPFAM" id="SSF53597">
    <property type="entry name" value="Dihydrofolate reductase-like"/>
    <property type="match status" value="1"/>
</dbReference>
<dbReference type="EMBL" id="PJQL01002554">
    <property type="protein sequence ID" value="RCH83790.1"/>
    <property type="molecule type" value="Genomic_DNA"/>
</dbReference>
<keyword evidence="10" id="KW-1185">Reference proteome</keyword>
<dbReference type="PRINTS" id="PR00070">
    <property type="entry name" value="DHFR"/>
</dbReference>
<keyword evidence="4" id="KW-0554">One-carbon metabolism</keyword>
<dbReference type="GO" id="GO:0004146">
    <property type="term" value="F:dihydrofolate reductase activity"/>
    <property type="evidence" value="ECO:0007669"/>
    <property type="project" value="UniProtKB-EC"/>
</dbReference>
<dbReference type="InterPro" id="IPR017925">
    <property type="entry name" value="DHFR_CS"/>
</dbReference>
<dbReference type="PANTHER" id="PTHR48069">
    <property type="entry name" value="DIHYDROFOLATE REDUCTASE"/>
    <property type="match status" value="1"/>
</dbReference>
<dbReference type="Pfam" id="PF00186">
    <property type="entry name" value="DHFR_1"/>
    <property type="match status" value="1"/>
</dbReference>
<dbReference type="GO" id="GO:0046654">
    <property type="term" value="P:tetrahydrofolate biosynthetic process"/>
    <property type="evidence" value="ECO:0007669"/>
    <property type="project" value="UniProtKB-UniPathway"/>
</dbReference>
<keyword evidence="5" id="KW-0521">NADP</keyword>
<dbReference type="GO" id="GO:0006730">
    <property type="term" value="P:one-carbon metabolic process"/>
    <property type="evidence" value="ECO:0007669"/>
    <property type="project" value="UniProtKB-KW"/>
</dbReference>
<organism evidence="9 10">
    <name type="scientific">Rhizopus azygosporus</name>
    <name type="common">Rhizopus microsporus var. azygosporus</name>
    <dbReference type="NCBI Taxonomy" id="86630"/>
    <lineage>
        <taxon>Eukaryota</taxon>
        <taxon>Fungi</taxon>
        <taxon>Fungi incertae sedis</taxon>
        <taxon>Mucoromycota</taxon>
        <taxon>Mucoromycotina</taxon>
        <taxon>Mucoromycetes</taxon>
        <taxon>Mucorales</taxon>
        <taxon>Mucorineae</taxon>
        <taxon>Rhizopodaceae</taxon>
        <taxon>Rhizopus</taxon>
    </lineage>
</organism>
<evidence type="ECO:0000313" key="9">
    <source>
        <dbReference type="EMBL" id="RCH83790.1"/>
    </source>
</evidence>
<dbReference type="STRING" id="86630.A0A367J1K1"/>
<sequence>MTIDKKTFAIMAAVLVKTRGIGVNNALPWNIPGDWQYFEHVTTKSYGDQPLDKTDPKAWSNIVIMGRKSYEASPMNGIPLANRLNIIISKNKNYKVHPDATLASSLEEAFAMAQALAKKDTRIFLLGGQKVYEDGILLSDCTHILITNIYDHSSTPVLCDTFMPEIDLNMYRLATHDELQEYIQENDIPKGKQRHMDFEYEFLLYVRK</sequence>
<gene>
    <name evidence="9" type="ORF">CU097_007553</name>
</gene>
<dbReference type="Gene3D" id="3.40.430.10">
    <property type="entry name" value="Dihydrofolate Reductase, subunit A"/>
    <property type="match status" value="1"/>
</dbReference>
<evidence type="ECO:0000256" key="3">
    <source>
        <dbReference type="ARBA" id="ARBA00018886"/>
    </source>
</evidence>
<dbReference type="UniPathway" id="UPA00077">
    <property type="reaction ID" value="UER00158"/>
</dbReference>
<dbReference type="GO" id="GO:0046655">
    <property type="term" value="P:folic acid metabolic process"/>
    <property type="evidence" value="ECO:0007669"/>
    <property type="project" value="TreeGrafter"/>
</dbReference>
<evidence type="ECO:0000256" key="5">
    <source>
        <dbReference type="ARBA" id="ARBA00022857"/>
    </source>
</evidence>
<dbReference type="PROSITE" id="PS00075">
    <property type="entry name" value="DHFR_1"/>
    <property type="match status" value="1"/>
</dbReference>
<dbReference type="PROSITE" id="PS51330">
    <property type="entry name" value="DHFR_2"/>
    <property type="match status" value="1"/>
</dbReference>
<evidence type="ECO:0000313" key="10">
    <source>
        <dbReference type="Proteomes" id="UP000252139"/>
    </source>
</evidence>
<dbReference type="AlphaFoldDB" id="A0A367J1K1"/>
<dbReference type="InterPro" id="IPR012259">
    <property type="entry name" value="DHFR"/>
</dbReference>
<comment type="similarity">
    <text evidence="7">Belongs to the dihydrofolate reductase family.</text>
</comment>
<dbReference type="OrthoDB" id="414698at2759"/>
<reference evidence="9 10" key="1">
    <citation type="journal article" date="2018" name="G3 (Bethesda)">
        <title>Phylogenetic and Phylogenomic Definition of Rhizopus Species.</title>
        <authorList>
            <person name="Gryganskyi A.P."/>
            <person name="Golan J."/>
            <person name="Dolatabadi S."/>
            <person name="Mondo S."/>
            <person name="Robb S."/>
            <person name="Idnurm A."/>
            <person name="Muszewska A."/>
            <person name="Steczkiewicz K."/>
            <person name="Masonjones S."/>
            <person name="Liao H.L."/>
            <person name="Gajdeczka M.T."/>
            <person name="Anike F."/>
            <person name="Vuek A."/>
            <person name="Anishchenko I.M."/>
            <person name="Voigt K."/>
            <person name="de Hoog G.S."/>
            <person name="Smith M.E."/>
            <person name="Heitman J."/>
            <person name="Vilgalys R."/>
            <person name="Stajich J.E."/>
        </authorList>
    </citation>
    <scope>NUCLEOTIDE SEQUENCE [LARGE SCALE GENOMIC DNA]</scope>
    <source>
        <strain evidence="9 10">CBS 357.93</strain>
    </source>
</reference>
<keyword evidence="6" id="KW-0560">Oxidoreductase</keyword>